<sequence>MKLVDSNCSLFGKNVFNQIFNFIAKESKKSVKSVKKEFISNIQKTENEILTPYNKSEIKKFILKPEGFIVYMNPSEPLKIYDMNANKSLEYFASSNFKFIANPNPENTKSSIAMQE</sequence>
<dbReference type="RefSeq" id="WP_153420118.1">
    <property type="nucleotide sequence ID" value="NZ_WFLM01000003.1"/>
</dbReference>
<evidence type="ECO:0000313" key="2">
    <source>
        <dbReference type="Proteomes" id="UP000437748"/>
    </source>
</evidence>
<keyword evidence="2" id="KW-1185">Reference proteome</keyword>
<evidence type="ECO:0000313" key="1">
    <source>
        <dbReference type="EMBL" id="KAB8038788.1"/>
    </source>
</evidence>
<name>A0A6N6VS62_9BACT</name>
<dbReference type="AlphaFoldDB" id="A0A6N6VS62"/>
<gene>
    <name evidence="1" type="ORF">GCL60_07955</name>
</gene>
<comment type="caution">
    <text evidence="1">The sequence shown here is derived from an EMBL/GenBank/DDBJ whole genome shotgun (WGS) entry which is preliminary data.</text>
</comment>
<organism evidence="1 2">
    <name type="scientific">Silvanigrella paludirubra</name>
    <dbReference type="NCBI Taxonomy" id="2499159"/>
    <lineage>
        <taxon>Bacteria</taxon>
        <taxon>Pseudomonadati</taxon>
        <taxon>Bdellovibrionota</taxon>
        <taxon>Oligoflexia</taxon>
        <taxon>Silvanigrellales</taxon>
        <taxon>Silvanigrellaceae</taxon>
        <taxon>Silvanigrella</taxon>
    </lineage>
</organism>
<dbReference type="EMBL" id="WFLM01000003">
    <property type="protein sequence ID" value="KAB8038788.1"/>
    <property type="molecule type" value="Genomic_DNA"/>
</dbReference>
<dbReference type="Proteomes" id="UP000437748">
    <property type="component" value="Unassembled WGS sequence"/>
</dbReference>
<reference evidence="1 2" key="1">
    <citation type="submission" date="2019-10" db="EMBL/GenBank/DDBJ databases">
        <title>New species of Slilvanegrellaceae.</title>
        <authorList>
            <person name="Pitt A."/>
            <person name="Hahn M.W."/>
        </authorList>
    </citation>
    <scope>NUCLEOTIDE SEQUENCE [LARGE SCALE GENOMIC DNA]</scope>
    <source>
        <strain evidence="1 2">SP-Ram-0.45-NSY-1</strain>
    </source>
</reference>
<protein>
    <submittedName>
        <fullName evidence="1">Uncharacterized protein</fullName>
    </submittedName>
</protein>
<accession>A0A6N6VS62</accession>
<proteinExistence type="predicted"/>